<evidence type="ECO:0000313" key="2">
    <source>
        <dbReference type="Proteomes" id="UP000598971"/>
    </source>
</evidence>
<proteinExistence type="predicted"/>
<protein>
    <recommendedName>
        <fullName evidence="3">LVIVD repeat-containing protein</fullName>
    </recommendedName>
</protein>
<reference evidence="1" key="1">
    <citation type="submission" date="2019-10" db="EMBL/GenBank/DDBJ databases">
        <title>Draft genome sequence of Panacibacter sp. KCS-6.</title>
        <authorList>
            <person name="Yim K.J."/>
        </authorList>
    </citation>
    <scope>NUCLEOTIDE SEQUENCE</scope>
    <source>
        <strain evidence="1">KCS-6</strain>
    </source>
</reference>
<evidence type="ECO:0008006" key="3">
    <source>
        <dbReference type="Google" id="ProtNLM"/>
    </source>
</evidence>
<dbReference type="PROSITE" id="PS51257">
    <property type="entry name" value="PROKAR_LIPOPROTEIN"/>
    <property type="match status" value="1"/>
</dbReference>
<dbReference type="EMBL" id="WHPF01000001">
    <property type="protein sequence ID" value="NNV54093.1"/>
    <property type="molecule type" value="Genomic_DNA"/>
</dbReference>
<comment type="caution">
    <text evidence="1">The sequence shown here is derived from an EMBL/GenBank/DDBJ whole genome shotgun (WGS) entry which is preliminary data.</text>
</comment>
<sequence>MKKYSIQLPIQLLAIAAMVLLFAACTKNNRKTQTYTIYSPVYASKAQVLASINGSASEAIEHAGKLYIKDNFIYLNEVNKGIHIIDNSNPSLPVQIAFLSIPGNLDIAIKNNILYADMYDDLLALDITDPHHAKITSTLKGFFNGRMYVNGFFANTEDKVAIDWNEKDTTVFIEENVYGECNGCMFADGATNPMVKSTSGVAGSMAGMVLMNDYLYAITEMHSLGIVDISNAAYPKLDSAFFAGYDLQTIYPFEDKLFLGSAIGMFMYDVSNPQQPTSLGEFSHGRACDPVITDGDYAYVTLHAGESCGGDQNELNVINVQDIQHSTLVKTYPLTKPTGLSKDDNLLFICDGDKVKVFNASNPAALVLINEINSKDPYDVIAMNNKAMVVAADGLYQYDYSNINSIRQLSFMAIKK</sequence>
<dbReference type="Proteomes" id="UP000598971">
    <property type="component" value="Unassembled WGS sequence"/>
</dbReference>
<accession>A0A8J8JRX1</accession>
<dbReference type="Pfam" id="PF08309">
    <property type="entry name" value="LVIVD"/>
    <property type="match status" value="2"/>
</dbReference>
<organism evidence="1 2">
    <name type="scientific">Limnovirga soli</name>
    <dbReference type="NCBI Taxonomy" id="2656915"/>
    <lineage>
        <taxon>Bacteria</taxon>
        <taxon>Pseudomonadati</taxon>
        <taxon>Bacteroidota</taxon>
        <taxon>Chitinophagia</taxon>
        <taxon>Chitinophagales</taxon>
        <taxon>Chitinophagaceae</taxon>
        <taxon>Limnovirga</taxon>
    </lineage>
</organism>
<gene>
    <name evidence="1" type="ORF">GD597_01390</name>
</gene>
<evidence type="ECO:0000313" key="1">
    <source>
        <dbReference type="EMBL" id="NNV54093.1"/>
    </source>
</evidence>
<dbReference type="InterPro" id="IPR013211">
    <property type="entry name" value="LVIVD"/>
</dbReference>
<name>A0A8J8JRX1_9BACT</name>
<dbReference type="AlphaFoldDB" id="A0A8J8JRX1"/>
<dbReference type="SUPFAM" id="SSF63825">
    <property type="entry name" value="YWTD domain"/>
    <property type="match status" value="1"/>
</dbReference>
<dbReference type="RefSeq" id="WP_171606003.1">
    <property type="nucleotide sequence ID" value="NZ_WHPF01000001.1"/>
</dbReference>
<keyword evidence="2" id="KW-1185">Reference proteome</keyword>